<proteinExistence type="predicted"/>
<dbReference type="RefSeq" id="WP_143939579.1">
    <property type="nucleotide sequence ID" value="NZ_VKLS01000009.1"/>
</dbReference>
<accession>A0A553ZQY0</accession>
<evidence type="ECO:0000313" key="1">
    <source>
        <dbReference type="EMBL" id="TSB43879.1"/>
    </source>
</evidence>
<comment type="caution">
    <text evidence="1">The sequence shown here is derived from an EMBL/GenBank/DDBJ whole genome shotgun (WGS) entry which is preliminary data.</text>
</comment>
<dbReference type="EMBL" id="VKLS01000009">
    <property type="protein sequence ID" value="TSB43879.1"/>
    <property type="molecule type" value="Genomic_DNA"/>
</dbReference>
<evidence type="ECO:0008006" key="3">
    <source>
        <dbReference type="Google" id="ProtNLM"/>
    </source>
</evidence>
<organism evidence="1 2">
    <name type="scientific">Streptomyces benahoarensis</name>
    <dbReference type="NCBI Taxonomy" id="2595054"/>
    <lineage>
        <taxon>Bacteria</taxon>
        <taxon>Bacillati</taxon>
        <taxon>Actinomycetota</taxon>
        <taxon>Actinomycetes</taxon>
        <taxon>Kitasatosporales</taxon>
        <taxon>Streptomycetaceae</taxon>
        <taxon>Streptomyces</taxon>
    </lineage>
</organism>
<keyword evidence="2" id="KW-1185">Reference proteome</keyword>
<evidence type="ECO:0000313" key="2">
    <source>
        <dbReference type="Proteomes" id="UP000320888"/>
    </source>
</evidence>
<gene>
    <name evidence="1" type="ORF">FNZ23_02160</name>
</gene>
<sequence>MTINGDGFSAEPEELRGGASDILKCLKPAEDVDFEAMFKGFDGSEQSDVVLSGKFQKFCSTWTAAYLSLGDRSVDAAGHLKTTARNYEQADAYANGRLHS</sequence>
<dbReference type="Proteomes" id="UP000320888">
    <property type="component" value="Unassembled WGS sequence"/>
</dbReference>
<name>A0A553ZQY0_9ACTN</name>
<reference evidence="1 2" key="1">
    <citation type="submission" date="2019-07" db="EMBL/GenBank/DDBJ databases">
        <title>Draft genome for Streptomyces benahoarensis MZ03-48.</title>
        <authorList>
            <person name="Gonzalez-Pimentel J.L."/>
        </authorList>
    </citation>
    <scope>NUCLEOTIDE SEQUENCE [LARGE SCALE GENOMIC DNA]</scope>
    <source>
        <strain evidence="1 2">MZ03-48</strain>
    </source>
</reference>
<dbReference type="AlphaFoldDB" id="A0A553ZQY0"/>
<dbReference type="OrthoDB" id="4230326at2"/>
<protein>
    <recommendedName>
        <fullName evidence="3">Excreted virulence factor EspC, type VII ESX diderm</fullName>
    </recommendedName>
</protein>